<comment type="caution">
    <text evidence="4">The sequence shown here is derived from an EMBL/GenBank/DDBJ whole genome shotgun (WGS) entry which is preliminary data.</text>
</comment>
<dbReference type="InterPro" id="IPR010099">
    <property type="entry name" value="SDR39U1"/>
</dbReference>
<evidence type="ECO:0000313" key="5">
    <source>
        <dbReference type="Proteomes" id="UP000185628"/>
    </source>
</evidence>
<dbReference type="PANTHER" id="PTHR11092">
    <property type="entry name" value="SUGAR NUCLEOTIDE EPIMERASE RELATED"/>
    <property type="match status" value="1"/>
</dbReference>
<dbReference type="InterPro" id="IPR013549">
    <property type="entry name" value="DUF1731"/>
</dbReference>
<keyword evidence="5" id="KW-1185">Reference proteome</keyword>
<evidence type="ECO:0000313" key="4">
    <source>
        <dbReference type="EMBL" id="OKL54892.1"/>
    </source>
</evidence>
<dbReference type="RefSeq" id="WP_073715645.1">
    <property type="nucleotide sequence ID" value="NZ_MQVR01000005.1"/>
</dbReference>
<dbReference type="Pfam" id="PF08338">
    <property type="entry name" value="DUF1731"/>
    <property type="match status" value="1"/>
</dbReference>
<sequence length="304" mass="32409">MARLIIAGASGFLGTALTALAHERGWDVTHLVRRAPRSAREILWDPAAGKLHAPQLAGADAIVCLSGAGIADRPWTPGRQREIIASRIETVTLLADAIAQLPEADRPRVFASASAVGFYGSRGNQILTEDSPAGHGWLAEVCRAWEAAALPVADLGVRTLQLRTGHLMDRADGLLGVLLPLYRYRLGAKLGDGHQYFPSIWIKDHAAATLFALEHDSLSGPLNVVGPEPVPFEVWHETLQDLLGRSSPLPLPTAALRAMGAMGEELLLASQRVVPEKLTDAGFVFEAPTVRDILAAAIAGPYAT</sequence>
<dbReference type="Proteomes" id="UP000185628">
    <property type="component" value="Unassembled WGS sequence"/>
</dbReference>
<evidence type="ECO:0000259" key="3">
    <source>
        <dbReference type="Pfam" id="PF08338"/>
    </source>
</evidence>
<dbReference type="OrthoDB" id="9801773at2"/>
<evidence type="ECO:0000259" key="2">
    <source>
        <dbReference type="Pfam" id="PF01370"/>
    </source>
</evidence>
<dbReference type="Pfam" id="PF01370">
    <property type="entry name" value="Epimerase"/>
    <property type="match status" value="1"/>
</dbReference>
<name>A0A1Q5Q5B2_9ACTO</name>
<gene>
    <name evidence="4" type="ORF">BSZ39_01550</name>
</gene>
<dbReference type="Gene3D" id="3.40.50.720">
    <property type="entry name" value="NAD(P)-binding Rossmann-like Domain"/>
    <property type="match status" value="1"/>
</dbReference>
<dbReference type="InterPro" id="IPR036291">
    <property type="entry name" value="NAD(P)-bd_dom_sf"/>
</dbReference>
<feature type="domain" description="DUF1731" evidence="3">
    <location>
        <begin position="252"/>
        <end position="296"/>
    </location>
</feature>
<dbReference type="AlphaFoldDB" id="A0A1Q5Q5B2"/>
<dbReference type="PANTHER" id="PTHR11092:SF0">
    <property type="entry name" value="EPIMERASE FAMILY PROTEIN SDR39U1"/>
    <property type="match status" value="1"/>
</dbReference>
<evidence type="ECO:0000256" key="1">
    <source>
        <dbReference type="ARBA" id="ARBA00009353"/>
    </source>
</evidence>
<dbReference type="EMBL" id="MQVR01000005">
    <property type="protein sequence ID" value="OKL54892.1"/>
    <property type="molecule type" value="Genomic_DNA"/>
</dbReference>
<feature type="domain" description="NAD-dependent epimerase/dehydratase" evidence="2">
    <location>
        <begin position="5"/>
        <end position="216"/>
    </location>
</feature>
<proteinExistence type="inferred from homology"/>
<accession>A0A1Q5Q5B2</accession>
<reference evidence="5" key="1">
    <citation type="submission" date="2016-12" db="EMBL/GenBank/DDBJ databases">
        <authorList>
            <person name="Meng X."/>
        </authorList>
    </citation>
    <scope>NUCLEOTIDE SEQUENCE [LARGE SCALE GENOMIC DNA]</scope>
    <source>
        <strain evidence="5">DSM 19116</strain>
    </source>
</reference>
<dbReference type="InterPro" id="IPR001509">
    <property type="entry name" value="Epimerase_deHydtase"/>
</dbReference>
<dbReference type="NCBIfam" id="TIGR01777">
    <property type="entry name" value="yfcH"/>
    <property type="match status" value="1"/>
</dbReference>
<dbReference type="SUPFAM" id="SSF51735">
    <property type="entry name" value="NAD(P)-binding Rossmann-fold domains"/>
    <property type="match status" value="1"/>
</dbReference>
<comment type="similarity">
    <text evidence="1">Belongs to the NAD(P)-dependent epimerase/dehydratase family. SDR39U1 subfamily.</text>
</comment>
<organism evidence="4 5">
    <name type="scientific">Bowdeniella nasicola</name>
    <dbReference type="NCBI Taxonomy" id="208480"/>
    <lineage>
        <taxon>Bacteria</taxon>
        <taxon>Bacillati</taxon>
        <taxon>Actinomycetota</taxon>
        <taxon>Actinomycetes</taxon>
        <taxon>Actinomycetales</taxon>
        <taxon>Actinomycetaceae</taxon>
        <taxon>Bowdeniella</taxon>
    </lineage>
</organism>
<protein>
    <submittedName>
        <fullName evidence="4">TIGR01777 family protein</fullName>
    </submittedName>
</protein>